<evidence type="ECO:0000256" key="5">
    <source>
        <dbReference type="ARBA" id="ARBA00022729"/>
    </source>
</evidence>
<keyword evidence="6" id="KW-0406">Ion transport</keyword>
<dbReference type="GO" id="GO:0009279">
    <property type="term" value="C:cell outer membrane"/>
    <property type="evidence" value="ECO:0007669"/>
    <property type="project" value="UniProtKB-SubCell"/>
</dbReference>
<evidence type="ECO:0000256" key="10">
    <source>
        <dbReference type="PROSITE-ProRule" id="PRU00473"/>
    </source>
</evidence>
<proteinExistence type="predicted"/>
<dbReference type="Proteomes" id="UP000002534">
    <property type="component" value="Chromosome"/>
</dbReference>
<dbReference type="Gene3D" id="2.40.160.20">
    <property type="match status" value="1"/>
</dbReference>
<keyword evidence="9" id="KW-0998">Cell outer membrane</keyword>
<dbReference type="Pfam" id="PF13505">
    <property type="entry name" value="OMP_b-brl"/>
    <property type="match status" value="1"/>
</dbReference>
<evidence type="ECO:0000256" key="4">
    <source>
        <dbReference type="ARBA" id="ARBA00022692"/>
    </source>
</evidence>
<evidence type="ECO:0000259" key="12">
    <source>
        <dbReference type="PROSITE" id="PS51123"/>
    </source>
</evidence>
<dbReference type="InterPro" id="IPR003367">
    <property type="entry name" value="Thrombospondin_3-like_rpt"/>
</dbReference>
<dbReference type="InterPro" id="IPR036737">
    <property type="entry name" value="OmpA-like_sf"/>
</dbReference>
<dbReference type="PANTHER" id="PTHR30329:SF21">
    <property type="entry name" value="LIPOPROTEIN YIAD-RELATED"/>
    <property type="match status" value="1"/>
</dbReference>
<evidence type="ECO:0000256" key="3">
    <source>
        <dbReference type="ARBA" id="ARBA00022452"/>
    </source>
</evidence>
<keyword evidence="2" id="KW-0813">Transport</keyword>
<dbReference type="STRING" id="338963.Pcar_0547"/>
<dbReference type="GO" id="GO:0005509">
    <property type="term" value="F:calcium ion binding"/>
    <property type="evidence" value="ECO:0007669"/>
    <property type="project" value="InterPro"/>
</dbReference>
<evidence type="ECO:0000256" key="1">
    <source>
        <dbReference type="ARBA" id="ARBA00004571"/>
    </source>
</evidence>
<dbReference type="GO" id="GO:0007155">
    <property type="term" value="P:cell adhesion"/>
    <property type="evidence" value="ECO:0007669"/>
    <property type="project" value="InterPro"/>
</dbReference>
<keyword evidence="4" id="KW-0812">Transmembrane</keyword>
<organism evidence="13 14">
    <name type="scientific">Syntrophotalea carbinolica (strain DSM 2380 / NBRC 103641 / GraBd1)</name>
    <name type="common">Pelobacter carbinolicus</name>
    <dbReference type="NCBI Taxonomy" id="338963"/>
    <lineage>
        <taxon>Bacteria</taxon>
        <taxon>Pseudomonadati</taxon>
        <taxon>Thermodesulfobacteriota</taxon>
        <taxon>Desulfuromonadia</taxon>
        <taxon>Desulfuromonadales</taxon>
        <taxon>Syntrophotaleaceae</taxon>
        <taxon>Syntrophotalea</taxon>
    </lineage>
</organism>
<dbReference type="Pfam" id="PF02412">
    <property type="entry name" value="TSP_3"/>
    <property type="match status" value="4"/>
</dbReference>
<dbReference type="PANTHER" id="PTHR30329">
    <property type="entry name" value="STATOR ELEMENT OF FLAGELLAR MOTOR COMPLEX"/>
    <property type="match status" value="1"/>
</dbReference>
<dbReference type="GO" id="GO:0046930">
    <property type="term" value="C:pore complex"/>
    <property type="evidence" value="ECO:0007669"/>
    <property type="project" value="UniProtKB-KW"/>
</dbReference>
<dbReference type="InterPro" id="IPR027385">
    <property type="entry name" value="Beta-barrel_OMP"/>
</dbReference>
<dbReference type="Gene3D" id="3.30.1330.60">
    <property type="entry name" value="OmpA-like domain"/>
    <property type="match status" value="1"/>
</dbReference>
<accession>Q3A740</accession>
<keyword evidence="5 11" id="KW-0732">Signal</keyword>
<dbReference type="SUPFAM" id="SSF103647">
    <property type="entry name" value="TSP type-3 repeat"/>
    <property type="match status" value="1"/>
</dbReference>
<dbReference type="GO" id="GO:0006811">
    <property type="term" value="P:monoatomic ion transport"/>
    <property type="evidence" value="ECO:0007669"/>
    <property type="project" value="UniProtKB-KW"/>
</dbReference>
<evidence type="ECO:0000256" key="6">
    <source>
        <dbReference type="ARBA" id="ARBA00023065"/>
    </source>
</evidence>
<feature type="signal peptide" evidence="11">
    <location>
        <begin position="1"/>
        <end position="24"/>
    </location>
</feature>
<dbReference type="eggNOG" id="COG2885">
    <property type="taxonomic scope" value="Bacteria"/>
</dbReference>
<feature type="domain" description="OmpA-like" evidence="12">
    <location>
        <begin position="299"/>
        <end position="418"/>
    </location>
</feature>
<dbReference type="SUPFAM" id="SSF56925">
    <property type="entry name" value="OMPA-like"/>
    <property type="match status" value="1"/>
</dbReference>
<dbReference type="InterPro" id="IPR050330">
    <property type="entry name" value="Bact_OuterMem_StrucFunc"/>
</dbReference>
<dbReference type="KEGG" id="pca:Pcar_0547"/>
<evidence type="ECO:0000256" key="11">
    <source>
        <dbReference type="SAM" id="SignalP"/>
    </source>
</evidence>
<dbReference type="CDD" id="cd07185">
    <property type="entry name" value="OmpA_C-like"/>
    <property type="match status" value="1"/>
</dbReference>
<dbReference type="PROSITE" id="PS51123">
    <property type="entry name" value="OMPA_2"/>
    <property type="match status" value="1"/>
</dbReference>
<reference evidence="13 14" key="2">
    <citation type="journal article" date="2012" name="BMC Genomics">
        <title>The genome of Pelobacter carbinolicus reveals surprising metabolic capabilities and physiological features.</title>
        <authorList>
            <person name="Aklujkar M."/>
            <person name="Haveman S.A."/>
            <person name="Didonato R.Jr."/>
            <person name="Chertkov O."/>
            <person name="Han C.S."/>
            <person name="Land M.L."/>
            <person name="Brown P."/>
            <person name="Lovley D.R."/>
        </authorList>
    </citation>
    <scope>NUCLEOTIDE SEQUENCE [LARGE SCALE GENOMIC DNA]</scope>
    <source>
        <strain evidence="14">DSM 2380 / NBRC 103641 / GraBd1</strain>
    </source>
</reference>
<dbReference type="Gene3D" id="4.10.1080.10">
    <property type="entry name" value="TSP type-3 repeat"/>
    <property type="match status" value="1"/>
</dbReference>
<dbReference type="InterPro" id="IPR011250">
    <property type="entry name" value="OMP/PagP_B-barrel"/>
</dbReference>
<reference evidence="14" key="1">
    <citation type="submission" date="2005-10" db="EMBL/GenBank/DDBJ databases">
        <title>Complete sequence of Pelobacter carbinolicus DSM 2380.</title>
        <authorList>
            <person name="Copeland A."/>
            <person name="Lucas S."/>
            <person name="Lapidus A."/>
            <person name="Barry K."/>
            <person name="Detter J.C."/>
            <person name="Glavina T."/>
            <person name="Hammon N."/>
            <person name="Israni S."/>
            <person name="Pitluck S."/>
            <person name="Chertkov O."/>
            <person name="Schmutz J."/>
            <person name="Larimer F."/>
            <person name="Land M."/>
            <person name="Kyrpides N."/>
            <person name="Ivanova N."/>
            <person name="Richardson P."/>
        </authorList>
    </citation>
    <scope>NUCLEOTIDE SEQUENCE [LARGE SCALE GENOMIC DNA]</scope>
    <source>
        <strain evidence="14">DSM 2380 / NBRC 103641 / GraBd1</strain>
    </source>
</reference>
<name>Q3A740_SYNC1</name>
<dbReference type="SUPFAM" id="SSF103088">
    <property type="entry name" value="OmpA-like"/>
    <property type="match status" value="1"/>
</dbReference>
<evidence type="ECO:0000256" key="7">
    <source>
        <dbReference type="ARBA" id="ARBA00023114"/>
    </source>
</evidence>
<dbReference type="InterPro" id="IPR028974">
    <property type="entry name" value="TSP_type-3_rpt"/>
</dbReference>
<feature type="chain" id="PRO_5004223759" evidence="11">
    <location>
        <begin position="25"/>
        <end position="420"/>
    </location>
</feature>
<sequence>MKLARFLAAALVLTCSAIPVMSHAEIKTGVLTLSPMIGGITMEGDQPVDSEGLAYSLGLGYNFTQQLGLEAVVGGANLEEEGSGDDVDFWNYRLDGLYRFMPENKLVPYLAAGVGGYSLDGDDEFMTNYGAGLLYFLGENVALRADVRHMIGFNESNLENNIIYTAGFQFQFAGTEQPVKKEPVDSDGDGVTDDLDQCPDTPKGAPVDAKGCPLDTDGDGVFDYLDQCPDTPKGAPVDAKGCPLDTDGDGVFDYLDQCPDTPKGAPVDAKGCPLDTDGDGVFDYLDQCPDTPKGMNVDEKGCDLKLTLRINFDFDQAVIKPEFKGELDKAAAFVRANANVPFILLAGHTDSKGRDTYNQRLSEKRAEAVRQALIDNYGLDAAKLKSRGYGEAQPVATNDTEEGRYLNRRVELICCVVLPE</sequence>
<evidence type="ECO:0000256" key="2">
    <source>
        <dbReference type="ARBA" id="ARBA00022448"/>
    </source>
</evidence>
<evidence type="ECO:0000313" key="14">
    <source>
        <dbReference type="Proteomes" id="UP000002534"/>
    </source>
</evidence>
<dbReference type="RefSeq" id="WP_011340245.1">
    <property type="nucleotide sequence ID" value="NC_007498.2"/>
</dbReference>
<keyword evidence="8 10" id="KW-0472">Membrane</keyword>
<dbReference type="GO" id="GO:0015288">
    <property type="term" value="F:porin activity"/>
    <property type="evidence" value="ECO:0007669"/>
    <property type="project" value="UniProtKB-KW"/>
</dbReference>
<keyword evidence="3" id="KW-1134">Transmembrane beta strand</keyword>
<keyword evidence="7" id="KW-0626">Porin</keyword>
<dbReference type="HOGENOM" id="CLU_031536_2_0_7"/>
<dbReference type="Pfam" id="PF00691">
    <property type="entry name" value="OmpA"/>
    <property type="match status" value="1"/>
</dbReference>
<dbReference type="InterPro" id="IPR006664">
    <property type="entry name" value="OMP_bac"/>
</dbReference>
<evidence type="ECO:0000256" key="8">
    <source>
        <dbReference type="ARBA" id="ARBA00023136"/>
    </source>
</evidence>
<dbReference type="AlphaFoldDB" id="Q3A740"/>
<protein>
    <submittedName>
        <fullName evidence="13">Peptidoglycan-binding outer membrane protein, OMP_b-brl and OmpA domain-containing</fullName>
    </submittedName>
</protein>
<dbReference type="EMBL" id="CP000142">
    <property type="protein sequence ID" value="ABA87807.1"/>
    <property type="molecule type" value="Genomic_DNA"/>
</dbReference>
<dbReference type="eggNOG" id="COG3637">
    <property type="taxonomic scope" value="Bacteria"/>
</dbReference>
<dbReference type="PRINTS" id="PR01021">
    <property type="entry name" value="OMPADOMAIN"/>
</dbReference>
<gene>
    <name evidence="13" type="ordered locus">Pcar_0547</name>
</gene>
<comment type="subcellular location">
    <subcellularLocation>
        <location evidence="1">Cell outer membrane</location>
        <topology evidence="1">Multi-pass membrane protein</topology>
    </subcellularLocation>
</comment>
<evidence type="ECO:0000313" key="13">
    <source>
        <dbReference type="EMBL" id="ABA87807.1"/>
    </source>
</evidence>
<dbReference type="InterPro" id="IPR006665">
    <property type="entry name" value="OmpA-like"/>
</dbReference>
<dbReference type="OrthoDB" id="5482786at2"/>
<keyword evidence="14" id="KW-1185">Reference proteome</keyword>
<evidence type="ECO:0000256" key="9">
    <source>
        <dbReference type="ARBA" id="ARBA00023237"/>
    </source>
</evidence>